<organism evidence="7 8">
    <name type="scientific">Candidatus Purcelliella pentastirinorum</name>
    <dbReference type="NCBI Taxonomy" id="472834"/>
    <lineage>
        <taxon>Bacteria</taxon>
        <taxon>Pseudomonadati</taxon>
        <taxon>Pseudomonadota</taxon>
        <taxon>Gammaproteobacteria</taxon>
        <taxon>Enterobacterales</taxon>
        <taxon>Enterobacteriaceae</taxon>
        <taxon>Candidatus Purcelliella</taxon>
    </lineage>
</organism>
<comment type="function">
    <text evidence="5">Could be a nuclease involved in processing of the 5'-end of pre-16S rRNA.</text>
</comment>
<dbReference type="Pfam" id="PF03652">
    <property type="entry name" value="RuvX"/>
    <property type="match status" value="1"/>
</dbReference>
<dbReference type="InterPro" id="IPR006641">
    <property type="entry name" value="YqgF/RNaseH-like_dom"/>
</dbReference>
<dbReference type="GO" id="GO:0004518">
    <property type="term" value="F:nuclease activity"/>
    <property type="evidence" value="ECO:0007669"/>
    <property type="project" value="UniProtKB-KW"/>
</dbReference>
<dbReference type="EC" id="3.1.-.-" evidence="5"/>
<dbReference type="NCBIfam" id="TIGR00250">
    <property type="entry name" value="RNAse_H_YqgF"/>
    <property type="match status" value="1"/>
</dbReference>
<evidence type="ECO:0000256" key="1">
    <source>
        <dbReference type="ARBA" id="ARBA00022490"/>
    </source>
</evidence>
<evidence type="ECO:0000256" key="5">
    <source>
        <dbReference type="HAMAP-Rule" id="MF_00651"/>
    </source>
</evidence>
<evidence type="ECO:0000313" key="7">
    <source>
        <dbReference type="EMBL" id="AXN02194.1"/>
    </source>
</evidence>
<evidence type="ECO:0000256" key="2">
    <source>
        <dbReference type="ARBA" id="ARBA00022517"/>
    </source>
</evidence>
<dbReference type="AlphaFoldDB" id="A0A346DZN9"/>
<protein>
    <recommendedName>
        <fullName evidence="5">Putative pre-16S rRNA nuclease</fullName>
        <ecNumber evidence="5">3.1.-.-</ecNumber>
    </recommendedName>
</protein>
<dbReference type="InterPro" id="IPR012337">
    <property type="entry name" value="RNaseH-like_sf"/>
</dbReference>
<dbReference type="GO" id="GO:0016788">
    <property type="term" value="F:hydrolase activity, acting on ester bonds"/>
    <property type="evidence" value="ECO:0007669"/>
    <property type="project" value="UniProtKB-UniRule"/>
</dbReference>
<dbReference type="GO" id="GO:0000967">
    <property type="term" value="P:rRNA 5'-end processing"/>
    <property type="evidence" value="ECO:0007669"/>
    <property type="project" value="UniProtKB-UniRule"/>
</dbReference>
<keyword evidence="8" id="KW-1185">Reference proteome</keyword>
<keyword evidence="1 5" id="KW-0963">Cytoplasm</keyword>
<accession>A0A346DZN9</accession>
<proteinExistence type="inferred from homology"/>
<dbReference type="Gene3D" id="3.30.420.140">
    <property type="entry name" value="YqgF/RNase H-like domain"/>
    <property type="match status" value="1"/>
</dbReference>
<name>A0A346DZN9_9ENTR</name>
<reference evidence="7 8" key="1">
    <citation type="submission" date="2018-03" db="EMBL/GenBank/DDBJ databases">
        <title>A parallel universe: an anciently diverged bacterial symbiosis in a Hawaiian planthopper (Hemiptera: Cixiidae) reveals rearranged nutritional responsibilities.</title>
        <authorList>
            <person name="Bennett G."/>
            <person name="Mao M."/>
        </authorList>
    </citation>
    <scope>NUCLEOTIDE SEQUENCE [LARGE SCALE GENOMIC DNA]</scope>
    <source>
        <strain evidence="7 8">OLIH</strain>
    </source>
</reference>
<evidence type="ECO:0000256" key="3">
    <source>
        <dbReference type="ARBA" id="ARBA00022722"/>
    </source>
</evidence>
<evidence type="ECO:0000259" key="6">
    <source>
        <dbReference type="SMART" id="SM00732"/>
    </source>
</evidence>
<dbReference type="PANTHER" id="PTHR33317:SF4">
    <property type="entry name" value="POLYNUCLEOTIDYL TRANSFERASE, RIBONUCLEASE H-LIKE SUPERFAMILY PROTEIN"/>
    <property type="match status" value="1"/>
</dbReference>
<dbReference type="EMBL" id="CP028374">
    <property type="protein sequence ID" value="AXN02194.1"/>
    <property type="molecule type" value="Genomic_DNA"/>
</dbReference>
<dbReference type="SMART" id="SM00732">
    <property type="entry name" value="YqgFc"/>
    <property type="match status" value="1"/>
</dbReference>
<dbReference type="KEGG" id="ppet:C9I82_226"/>
<evidence type="ECO:0000313" key="8">
    <source>
        <dbReference type="Proteomes" id="UP000256856"/>
    </source>
</evidence>
<keyword evidence="2 5" id="KW-0690">Ribosome biogenesis</keyword>
<dbReference type="InterPro" id="IPR037027">
    <property type="entry name" value="YqgF/RNaseH-like_dom_sf"/>
</dbReference>
<keyword evidence="4 5" id="KW-0378">Hydrolase</keyword>
<dbReference type="PANTHER" id="PTHR33317">
    <property type="entry name" value="POLYNUCLEOTIDYL TRANSFERASE, RIBONUCLEASE H-LIKE SUPERFAMILY PROTEIN"/>
    <property type="match status" value="1"/>
</dbReference>
<feature type="domain" description="YqgF/RNase H-like" evidence="6">
    <location>
        <begin position="5"/>
        <end position="105"/>
    </location>
</feature>
<gene>
    <name evidence="5" type="primary">yqgF</name>
    <name evidence="7" type="ORF">C9I82_226</name>
</gene>
<evidence type="ECO:0000256" key="4">
    <source>
        <dbReference type="ARBA" id="ARBA00022801"/>
    </source>
</evidence>
<dbReference type="GO" id="GO:0005829">
    <property type="term" value="C:cytosol"/>
    <property type="evidence" value="ECO:0007669"/>
    <property type="project" value="TreeGrafter"/>
</dbReference>
<sequence>MRIKMKLLAFDFGTKKIGVAVGQTITKTAEPLNLIKIKNNMPDWIKIKKLKKEWEPNLIILGLPLNMNNTEQIFTKKTKKFANNLRNILNIPVELHDERLTTIEAKINILNNLEHKNLKKINIDSYSAVLILESWLKNNKNKFKHKNR</sequence>
<dbReference type="InterPro" id="IPR005227">
    <property type="entry name" value="YqgF"/>
</dbReference>
<dbReference type="Proteomes" id="UP000256856">
    <property type="component" value="Chromosome"/>
</dbReference>
<comment type="similarity">
    <text evidence="5">Belongs to the YqgF HJR family.</text>
</comment>
<dbReference type="SUPFAM" id="SSF53098">
    <property type="entry name" value="Ribonuclease H-like"/>
    <property type="match status" value="1"/>
</dbReference>
<dbReference type="CDD" id="cd16964">
    <property type="entry name" value="YqgF"/>
    <property type="match status" value="1"/>
</dbReference>
<keyword evidence="3 5" id="KW-0540">Nuclease</keyword>
<dbReference type="HAMAP" id="MF_00651">
    <property type="entry name" value="Nuclease_YqgF"/>
    <property type="match status" value="1"/>
</dbReference>
<comment type="subcellular location">
    <subcellularLocation>
        <location evidence="5">Cytoplasm</location>
    </subcellularLocation>
</comment>